<evidence type="ECO:0000256" key="4">
    <source>
        <dbReference type="ARBA" id="ARBA00022729"/>
    </source>
</evidence>
<dbReference type="GO" id="GO:0005549">
    <property type="term" value="F:odorant binding"/>
    <property type="evidence" value="ECO:0007669"/>
    <property type="project" value="InterPro"/>
</dbReference>
<dbReference type="CDD" id="cd23992">
    <property type="entry name" value="PBP_GOBP"/>
    <property type="match status" value="1"/>
</dbReference>
<evidence type="ECO:0000256" key="3">
    <source>
        <dbReference type="ARBA" id="ARBA00022525"/>
    </source>
</evidence>
<dbReference type="SMART" id="SM00708">
    <property type="entry name" value="PhBP"/>
    <property type="match status" value="1"/>
</dbReference>
<dbReference type="GO" id="GO:0005615">
    <property type="term" value="C:extracellular space"/>
    <property type="evidence" value="ECO:0007669"/>
    <property type="project" value="TreeGrafter"/>
</dbReference>
<dbReference type="InterPro" id="IPR006170">
    <property type="entry name" value="PBP/GOBP"/>
</dbReference>
<dbReference type="PANTHER" id="PTHR11857">
    <property type="entry name" value="ODORANT BINDING PROTEIN-RELATED"/>
    <property type="match status" value="1"/>
</dbReference>
<evidence type="ECO:0000256" key="1">
    <source>
        <dbReference type="ARBA" id="ARBA00004613"/>
    </source>
</evidence>
<dbReference type="SUPFAM" id="SSF47565">
    <property type="entry name" value="Insect pheromone/odorant-binding proteins"/>
    <property type="match status" value="1"/>
</dbReference>
<dbReference type="AlphaFoldDB" id="A0A219T7Z8"/>
<dbReference type="GO" id="GO:0007608">
    <property type="term" value="P:sensory perception of smell"/>
    <property type="evidence" value="ECO:0007669"/>
    <property type="project" value="TreeGrafter"/>
</dbReference>
<protein>
    <submittedName>
        <fullName evidence="6">Odorant-binding protein 11</fullName>
    </submittedName>
</protein>
<evidence type="ECO:0000313" key="6">
    <source>
        <dbReference type="EMBL" id="ANT46040.1"/>
    </source>
</evidence>
<dbReference type="Pfam" id="PF01395">
    <property type="entry name" value="PBP_GOBP"/>
    <property type="match status" value="1"/>
</dbReference>
<reference evidence="6" key="1">
    <citation type="submission" date="2015-12" db="EMBL/GenBank/DDBJ databases">
        <title>Identification and expression profile analysis of antennal water-soluble protein genes in an olfactory system of Microplitis mediator.</title>
        <authorList>
            <person name="Peng Y."/>
        </authorList>
    </citation>
    <scope>NUCLEOTIDE SEQUENCE</scope>
</reference>
<accession>A0A219T7Z8</accession>
<keyword evidence="3" id="KW-0964">Secreted</keyword>
<feature type="signal peptide" evidence="5">
    <location>
        <begin position="1"/>
        <end position="17"/>
    </location>
</feature>
<dbReference type="EMBL" id="KU342573">
    <property type="protein sequence ID" value="ANT46040.1"/>
    <property type="molecule type" value="mRNA"/>
</dbReference>
<comment type="similarity">
    <text evidence="2">Belongs to the PBP/GOBP family.</text>
</comment>
<comment type="subcellular location">
    <subcellularLocation>
        <location evidence="1">Secreted</location>
    </subcellularLocation>
</comment>
<proteinExistence type="evidence at transcript level"/>
<feature type="chain" id="PRO_5013301826" evidence="5">
    <location>
        <begin position="18"/>
        <end position="140"/>
    </location>
</feature>
<keyword evidence="4 5" id="KW-0732">Signal</keyword>
<dbReference type="InterPro" id="IPR036728">
    <property type="entry name" value="PBP_GOBP_sf"/>
</dbReference>
<gene>
    <name evidence="6" type="primary">OBP11</name>
</gene>
<evidence type="ECO:0000256" key="2">
    <source>
        <dbReference type="ARBA" id="ARBA00008098"/>
    </source>
</evidence>
<dbReference type="Gene3D" id="1.10.238.20">
    <property type="entry name" value="Pheromone/general odorant binding protein domain"/>
    <property type="match status" value="1"/>
</dbReference>
<evidence type="ECO:0000256" key="5">
    <source>
        <dbReference type="SAM" id="SignalP"/>
    </source>
</evidence>
<dbReference type="PANTHER" id="PTHR11857:SF43">
    <property type="entry name" value="GEO07291P1-RELATED"/>
    <property type="match status" value="1"/>
</dbReference>
<dbReference type="FunFam" id="1.10.238.20:FF:000001">
    <property type="entry name" value="General odorant-binding protein lush"/>
    <property type="match status" value="1"/>
</dbReference>
<organism evidence="6">
    <name type="scientific">Microplitis mediator</name>
    <dbReference type="NCBI Taxonomy" id="375433"/>
    <lineage>
        <taxon>Eukaryota</taxon>
        <taxon>Metazoa</taxon>
        <taxon>Ecdysozoa</taxon>
        <taxon>Arthropoda</taxon>
        <taxon>Hexapoda</taxon>
        <taxon>Insecta</taxon>
        <taxon>Pterygota</taxon>
        <taxon>Neoptera</taxon>
        <taxon>Endopterygota</taxon>
        <taxon>Hymenoptera</taxon>
        <taxon>Apocrita</taxon>
        <taxon>Ichneumonoidea</taxon>
        <taxon>Braconidae</taxon>
        <taxon>Microgastrinae</taxon>
        <taxon>Microplitis</taxon>
    </lineage>
</organism>
<sequence>MKIFAVIFAICIVYAVAIGNLTEEERVELDRLANICVNETGFYEGHNSDDPAKNWISYGFKLQCYFSCMLKKMNIMNEDGTLNEEMIRKKIGDEVPADKIDAVITKCKDLKGANKCETATMIMKCYSDERLSLDPAEKSV</sequence>
<name>A0A219T7Z8_9HYME</name>